<accession>A0A318SCY1</accession>
<name>A0A318SCY1_9DEIO</name>
<dbReference type="EMBL" id="QJSX01000006">
    <property type="protein sequence ID" value="PYE54218.1"/>
    <property type="molecule type" value="Genomic_DNA"/>
</dbReference>
<dbReference type="OrthoDB" id="9783591at2"/>
<dbReference type="SUPFAM" id="SSF56300">
    <property type="entry name" value="Metallo-dependent phosphatases"/>
    <property type="match status" value="1"/>
</dbReference>
<dbReference type="GO" id="GO:0016787">
    <property type="term" value="F:hydrolase activity"/>
    <property type="evidence" value="ECO:0007669"/>
    <property type="project" value="InterPro"/>
</dbReference>
<comment type="caution">
    <text evidence="2">The sequence shown here is derived from an EMBL/GenBank/DDBJ whole genome shotgun (WGS) entry which is preliminary data.</text>
</comment>
<protein>
    <submittedName>
        <fullName evidence="2">Icc-related predicted phosphoesterase</fullName>
    </submittedName>
</protein>
<dbReference type="AlphaFoldDB" id="A0A318SCY1"/>
<sequence>MIFRKDAEARQSSGARKKLLLLADFVHPFVYREGFPQGVPSVDLVLVAGDVPGYYLEFVATKMAVPVLYVPGNHENELVNEGEGKREPRGVINMDRKVMNVAGLRIAGWGGVPRYREGGSGQYGELEARYGLWKLGRRVGRRLDVLLTHAPPMGPHAGSDFAHRGCPHLTTFVRRHHPTLFVHGHIHEYEGKKVEYEEEGTRVVNAYGYRVVEL</sequence>
<feature type="domain" description="Calcineurin-like phosphoesterase" evidence="1">
    <location>
        <begin position="40"/>
        <end position="189"/>
    </location>
</feature>
<reference evidence="2 3" key="1">
    <citation type="submission" date="2018-06" db="EMBL/GenBank/DDBJ databases">
        <title>Genomic Encyclopedia of Type Strains, Phase IV (KMG-IV): sequencing the most valuable type-strain genomes for metagenomic binning, comparative biology and taxonomic classification.</title>
        <authorList>
            <person name="Goeker M."/>
        </authorList>
    </citation>
    <scope>NUCLEOTIDE SEQUENCE [LARGE SCALE GENOMIC DNA]</scope>
    <source>
        <strain evidence="2 3">DSM 18048</strain>
    </source>
</reference>
<dbReference type="Proteomes" id="UP000248326">
    <property type="component" value="Unassembled WGS sequence"/>
</dbReference>
<dbReference type="InterPro" id="IPR004843">
    <property type="entry name" value="Calcineurin-like_PHP"/>
</dbReference>
<evidence type="ECO:0000313" key="2">
    <source>
        <dbReference type="EMBL" id="PYE54218.1"/>
    </source>
</evidence>
<evidence type="ECO:0000313" key="3">
    <source>
        <dbReference type="Proteomes" id="UP000248326"/>
    </source>
</evidence>
<dbReference type="InterPro" id="IPR051693">
    <property type="entry name" value="UPF0046_metallophosphoest"/>
</dbReference>
<keyword evidence="3" id="KW-1185">Reference proteome</keyword>
<evidence type="ECO:0000259" key="1">
    <source>
        <dbReference type="Pfam" id="PF00149"/>
    </source>
</evidence>
<dbReference type="Pfam" id="PF00149">
    <property type="entry name" value="Metallophos"/>
    <property type="match status" value="1"/>
</dbReference>
<proteinExistence type="predicted"/>
<dbReference type="PANTHER" id="PTHR12905">
    <property type="entry name" value="METALLOPHOSPHOESTERASE"/>
    <property type="match status" value="1"/>
</dbReference>
<dbReference type="PANTHER" id="PTHR12905:SF0">
    <property type="entry name" value="CALCINEURIN-LIKE PHOSPHOESTERASE DOMAIN-CONTAINING PROTEIN"/>
    <property type="match status" value="1"/>
</dbReference>
<dbReference type="Gene3D" id="3.60.21.10">
    <property type="match status" value="1"/>
</dbReference>
<gene>
    <name evidence="2" type="ORF">DES52_106184</name>
</gene>
<dbReference type="RefSeq" id="WP_110886594.1">
    <property type="nucleotide sequence ID" value="NZ_QJSX01000006.1"/>
</dbReference>
<dbReference type="InterPro" id="IPR029052">
    <property type="entry name" value="Metallo-depent_PP-like"/>
</dbReference>
<organism evidence="2 3">
    <name type="scientific">Deinococcus yavapaiensis KR-236</name>
    <dbReference type="NCBI Taxonomy" id="694435"/>
    <lineage>
        <taxon>Bacteria</taxon>
        <taxon>Thermotogati</taxon>
        <taxon>Deinococcota</taxon>
        <taxon>Deinococci</taxon>
        <taxon>Deinococcales</taxon>
        <taxon>Deinococcaceae</taxon>
        <taxon>Deinococcus</taxon>
    </lineage>
</organism>